<comment type="caution">
    <text evidence="4">The sequence shown here is derived from an EMBL/GenBank/DDBJ whole genome shotgun (WGS) entry which is preliminary data.</text>
</comment>
<dbReference type="InterPro" id="IPR023214">
    <property type="entry name" value="HAD_sf"/>
</dbReference>
<keyword evidence="1" id="KW-0732">Signal</keyword>
<keyword evidence="3" id="KW-0812">Transmembrane</keyword>
<feature type="region of interest" description="Disordered" evidence="2">
    <location>
        <begin position="278"/>
        <end position="310"/>
    </location>
</feature>
<keyword evidence="3" id="KW-1133">Transmembrane helix</keyword>
<evidence type="ECO:0000256" key="2">
    <source>
        <dbReference type="SAM" id="MobiDB-lite"/>
    </source>
</evidence>
<gene>
    <name evidence="4" type="ORF">Agub_g11328</name>
</gene>
<keyword evidence="3" id="KW-0472">Membrane</keyword>
<evidence type="ECO:0000256" key="1">
    <source>
        <dbReference type="ARBA" id="ARBA00022729"/>
    </source>
</evidence>
<protein>
    <recommendedName>
        <fullName evidence="6">Acid phosphatase</fullName>
    </recommendedName>
</protein>
<dbReference type="EMBL" id="BMAR01000029">
    <property type="protein sequence ID" value="GFR49306.1"/>
    <property type="molecule type" value="Genomic_DNA"/>
</dbReference>
<sequence length="421" mass="44689">MADSKETAKLLTAPEKLEVKSAYRCLGECALSAIWILLILLAYVTWGLPSPDTEPEYSPICMHATGGGPIGERGSLLHYKESCTKQLKDYFGKGAYLAEVRRVANDAIAYYRQQVEERRFGEAAGSNTTSTPGIVIFDIDETALSNADGFFPPSVTSSLVAMWRFLTGQPQQHRVCSRPHLEFVAKGRSGHHCGRGQRQQQLAGRAGRAMKLGLQQEMQLQQLGQQIGRVQAAPPLCSAPALAPVRELYYFLLDNGYEVVFLTGRSEDVRHDTEANLEAEGYGRPCGAPASVPTVSATSTSTPDGSAQQQPRRLLWWGPHSSSSAAAAAASTAAGPASRGRCYSALLMRSVGDQRAASVFKSEARQGLLAEAAAAGAGGGGGGGGGDVVLAGSIGDQFSDLTGSPEAEANWKLPNPVYTLL</sequence>
<dbReference type="AlphaFoldDB" id="A0AAD3E0T6"/>
<accession>A0AAD3E0T6</accession>
<evidence type="ECO:0000256" key="3">
    <source>
        <dbReference type="SAM" id="Phobius"/>
    </source>
</evidence>
<dbReference type="SUPFAM" id="SSF56784">
    <property type="entry name" value="HAD-like"/>
    <property type="match status" value="1"/>
</dbReference>
<dbReference type="Gene3D" id="3.40.50.1000">
    <property type="entry name" value="HAD superfamily/HAD-like"/>
    <property type="match status" value="2"/>
</dbReference>
<evidence type="ECO:0000313" key="4">
    <source>
        <dbReference type="EMBL" id="GFR49306.1"/>
    </source>
</evidence>
<dbReference type="PANTHER" id="PTHR31284:SF10">
    <property type="entry name" value="ACID PHOSPHATASE-LIKE PROTEIN"/>
    <property type="match status" value="1"/>
</dbReference>
<feature type="compositionally biased region" description="Low complexity" evidence="2">
    <location>
        <begin position="288"/>
        <end position="303"/>
    </location>
</feature>
<organism evidence="4 5">
    <name type="scientific">Astrephomene gubernaculifera</name>
    <dbReference type="NCBI Taxonomy" id="47775"/>
    <lineage>
        <taxon>Eukaryota</taxon>
        <taxon>Viridiplantae</taxon>
        <taxon>Chlorophyta</taxon>
        <taxon>core chlorophytes</taxon>
        <taxon>Chlorophyceae</taxon>
        <taxon>CS clade</taxon>
        <taxon>Chlamydomonadales</taxon>
        <taxon>Astrephomenaceae</taxon>
        <taxon>Astrephomene</taxon>
    </lineage>
</organism>
<dbReference type="InterPro" id="IPR005519">
    <property type="entry name" value="Acid_phosphat_B-like"/>
</dbReference>
<reference evidence="4 5" key="1">
    <citation type="journal article" date="2021" name="Sci. Rep.">
        <title>Genome sequencing of the multicellular alga Astrephomene provides insights into convergent evolution of germ-soma differentiation.</title>
        <authorList>
            <person name="Yamashita S."/>
            <person name="Yamamoto K."/>
            <person name="Matsuzaki R."/>
            <person name="Suzuki S."/>
            <person name="Yamaguchi H."/>
            <person name="Hirooka S."/>
            <person name="Minakuchi Y."/>
            <person name="Miyagishima S."/>
            <person name="Kawachi M."/>
            <person name="Toyoda A."/>
            <person name="Nozaki H."/>
        </authorList>
    </citation>
    <scope>NUCLEOTIDE SEQUENCE [LARGE SCALE GENOMIC DNA]</scope>
    <source>
        <strain evidence="4 5">NIES-4017</strain>
    </source>
</reference>
<dbReference type="Proteomes" id="UP001054857">
    <property type="component" value="Unassembled WGS sequence"/>
</dbReference>
<evidence type="ECO:0000313" key="5">
    <source>
        <dbReference type="Proteomes" id="UP001054857"/>
    </source>
</evidence>
<dbReference type="InterPro" id="IPR036412">
    <property type="entry name" value="HAD-like_sf"/>
</dbReference>
<evidence type="ECO:0008006" key="6">
    <source>
        <dbReference type="Google" id="ProtNLM"/>
    </source>
</evidence>
<dbReference type="PANTHER" id="PTHR31284">
    <property type="entry name" value="ACID PHOSPHATASE-LIKE PROTEIN"/>
    <property type="match status" value="1"/>
</dbReference>
<name>A0AAD3E0T6_9CHLO</name>
<proteinExistence type="predicted"/>
<feature type="transmembrane region" description="Helical" evidence="3">
    <location>
        <begin position="25"/>
        <end position="46"/>
    </location>
</feature>
<keyword evidence="5" id="KW-1185">Reference proteome</keyword>
<dbReference type="Pfam" id="PF03767">
    <property type="entry name" value="Acid_phosphat_B"/>
    <property type="match status" value="1"/>
</dbReference>